<gene>
    <name evidence="1" type="ORF">GCM10007304_49040</name>
</gene>
<evidence type="ECO:0000313" key="1">
    <source>
        <dbReference type="EMBL" id="GGG29396.1"/>
    </source>
</evidence>
<dbReference type="Proteomes" id="UP000654257">
    <property type="component" value="Unassembled WGS sequence"/>
</dbReference>
<keyword evidence="2" id="KW-1185">Reference proteome</keyword>
<evidence type="ECO:0000313" key="2">
    <source>
        <dbReference type="Proteomes" id="UP000654257"/>
    </source>
</evidence>
<comment type="caution">
    <text evidence="1">The sequence shown here is derived from an EMBL/GenBank/DDBJ whole genome shotgun (WGS) entry which is preliminary data.</text>
</comment>
<organism evidence="1 2">
    <name type="scientific">Rhodococcoides trifolii</name>
    <dbReference type="NCBI Taxonomy" id="908250"/>
    <lineage>
        <taxon>Bacteria</taxon>
        <taxon>Bacillati</taxon>
        <taxon>Actinomycetota</taxon>
        <taxon>Actinomycetes</taxon>
        <taxon>Mycobacteriales</taxon>
        <taxon>Nocardiaceae</taxon>
        <taxon>Rhodococcoides</taxon>
    </lineage>
</organism>
<dbReference type="AlphaFoldDB" id="A0A917G8Z8"/>
<proteinExistence type="predicted"/>
<name>A0A917G8Z8_9NOCA</name>
<sequence length="203" mass="22745">MPLRNRVTPFGDIVESDCRGTIMGNRGVLHDSDRNIVRYSRNQAWITCSLEFKERRRPIMAPNRWTELFFLDEATALAAGHRPCAECRRPAFRTFQRLFDRISETQAPRAPVMDAKLATERRIRDSLPPLTFRAAAANLPSGTFVVVDGLAHLVLGEELLEWSPAGYTARCARPAGTVDVLTPKSTVRVLERGYRAAVHPSAT</sequence>
<protein>
    <submittedName>
        <fullName evidence="1">Uncharacterized protein</fullName>
    </submittedName>
</protein>
<reference evidence="1" key="1">
    <citation type="journal article" date="2014" name="Int. J. Syst. Evol. Microbiol.">
        <title>Complete genome sequence of Corynebacterium casei LMG S-19264T (=DSM 44701T), isolated from a smear-ripened cheese.</title>
        <authorList>
            <consortium name="US DOE Joint Genome Institute (JGI-PGF)"/>
            <person name="Walter F."/>
            <person name="Albersmeier A."/>
            <person name="Kalinowski J."/>
            <person name="Ruckert C."/>
        </authorList>
    </citation>
    <scope>NUCLEOTIDE SEQUENCE</scope>
    <source>
        <strain evidence="1">CCM 7905</strain>
    </source>
</reference>
<dbReference type="RefSeq" id="WP_188548002.1">
    <property type="nucleotide sequence ID" value="NZ_BMCU01000009.1"/>
</dbReference>
<reference evidence="1" key="2">
    <citation type="submission" date="2020-09" db="EMBL/GenBank/DDBJ databases">
        <authorList>
            <person name="Sun Q."/>
            <person name="Sedlacek I."/>
        </authorList>
    </citation>
    <scope>NUCLEOTIDE SEQUENCE</scope>
    <source>
        <strain evidence="1">CCM 7905</strain>
    </source>
</reference>
<dbReference type="EMBL" id="BMCU01000009">
    <property type="protein sequence ID" value="GGG29396.1"/>
    <property type="molecule type" value="Genomic_DNA"/>
</dbReference>
<accession>A0A917G8Z8</accession>